<protein>
    <submittedName>
        <fullName evidence="1">Uncharacterized protein</fullName>
    </submittedName>
</protein>
<comment type="caution">
    <text evidence="1">The sequence shown here is derived from an EMBL/GenBank/DDBJ whole genome shotgun (WGS) entry which is preliminary data.</text>
</comment>
<dbReference type="GeneID" id="75107483"/>
<proteinExistence type="predicted"/>
<dbReference type="eggNOG" id="ENOG5030ZQB">
    <property type="taxonomic scope" value="Bacteria"/>
</dbReference>
<evidence type="ECO:0000313" key="1">
    <source>
        <dbReference type="EMBL" id="EDS16933.1"/>
    </source>
</evidence>
<dbReference type="EMBL" id="ABFZ02000010">
    <property type="protein sequence ID" value="EDS16933.1"/>
    <property type="molecule type" value="Genomic_DNA"/>
</dbReference>
<dbReference type="Proteomes" id="UP000004713">
    <property type="component" value="Unassembled WGS sequence"/>
</dbReference>
<accession>B0NKW7</accession>
<name>B0NKW7_BACSE</name>
<reference evidence="1 2" key="1">
    <citation type="submission" date="2007-11" db="EMBL/GenBank/DDBJ databases">
        <title>Draft genome sequence of Bacteroides stercoris(ATCC 43183).</title>
        <authorList>
            <person name="Sudarsanam P."/>
            <person name="Ley R."/>
            <person name="Guruge J."/>
            <person name="Turnbaugh P.J."/>
            <person name="Mahowald M."/>
            <person name="Liep D."/>
            <person name="Gordon J."/>
        </authorList>
    </citation>
    <scope>NUCLEOTIDE SEQUENCE [LARGE SCALE GENOMIC DNA]</scope>
    <source>
        <strain evidence="1 2">ATCC 43183</strain>
    </source>
</reference>
<reference evidence="1 2" key="2">
    <citation type="submission" date="2007-11" db="EMBL/GenBank/DDBJ databases">
        <authorList>
            <person name="Fulton L."/>
            <person name="Clifton S."/>
            <person name="Fulton B."/>
            <person name="Xu J."/>
            <person name="Minx P."/>
            <person name="Pepin K.H."/>
            <person name="Johnson M."/>
            <person name="Thiruvilangam P."/>
            <person name="Bhonagiri V."/>
            <person name="Nash W.E."/>
            <person name="Mardis E.R."/>
            <person name="Wilson R.K."/>
        </authorList>
    </citation>
    <scope>NUCLEOTIDE SEQUENCE [LARGE SCALE GENOMIC DNA]</scope>
    <source>
        <strain evidence="1 2">ATCC 43183</strain>
    </source>
</reference>
<evidence type="ECO:0000313" key="2">
    <source>
        <dbReference type="Proteomes" id="UP000004713"/>
    </source>
</evidence>
<dbReference type="HOGENOM" id="CLU_1623873_0_0_10"/>
<dbReference type="RefSeq" id="WP_005652230.1">
    <property type="nucleotide sequence ID" value="NZ_CP102262.1"/>
</dbReference>
<dbReference type="AlphaFoldDB" id="B0NKW7"/>
<sequence length="163" mass="19441">MVVALFRTLEFKKYLLPILLSNDGSFYFTQDRFFLRNKSCSCTTCIVYVNLFKDRFFYVGFLFRKADAKVKTFKYIFQIFSEVFFIFPFSRHLSCERENKEKIRFTGPDSRKSVSTNAAYFLKAGAKVRTLFHIFQMFSEVFFHSAFSKGNFRKKQAPNRRNM</sequence>
<organism evidence="1 2">
    <name type="scientific">Bacteroides stercoris ATCC 43183</name>
    <dbReference type="NCBI Taxonomy" id="449673"/>
    <lineage>
        <taxon>Bacteria</taxon>
        <taxon>Pseudomonadati</taxon>
        <taxon>Bacteroidota</taxon>
        <taxon>Bacteroidia</taxon>
        <taxon>Bacteroidales</taxon>
        <taxon>Bacteroidaceae</taxon>
        <taxon>Bacteroides</taxon>
    </lineage>
</organism>
<gene>
    <name evidence="1" type="ORF">BACSTE_00056</name>
</gene>